<gene>
    <name evidence="1" type="ORF">GARC_1310</name>
</gene>
<dbReference type="GO" id="GO:0002143">
    <property type="term" value="P:tRNA wobble position uridine thiolation"/>
    <property type="evidence" value="ECO:0007669"/>
    <property type="project" value="InterPro"/>
</dbReference>
<dbReference type="Gene3D" id="3.40.1260.10">
    <property type="entry name" value="DsrEFH-like"/>
    <property type="match status" value="1"/>
</dbReference>
<dbReference type="InterPro" id="IPR007215">
    <property type="entry name" value="Sulphur_relay_TusB/DsrH"/>
</dbReference>
<name>K6Y2Y8_9ALTE</name>
<dbReference type="PANTHER" id="PTHR37526:SF1">
    <property type="entry name" value="PROTEIN TUSB"/>
    <property type="match status" value="1"/>
</dbReference>
<accession>K6Y2Y8</accession>
<dbReference type="AlphaFoldDB" id="K6Y2Y8"/>
<dbReference type="SUPFAM" id="SSF75169">
    <property type="entry name" value="DsrEFH-like"/>
    <property type="match status" value="1"/>
</dbReference>
<dbReference type="Pfam" id="PF04077">
    <property type="entry name" value="DsrH"/>
    <property type="match status" value="1"/>
</dbReference>
<organism evidence="1 2">
    <name type="scientific">Paraglaciecola arctica BSs20135</name>
    <dbReference type="NCBI Taxonomy" id="493475"/>
    <lineage>
        <taxon>Bacteria</taxon>
        <taxon>Pseudomonadati</taxon>
        <taxon>Pseudomonadota</taxon>
        <taxon>Gammaproteobacteria</taxon>
        <taxon>Alteromonadales</taxon>
        <taxon>Alteromonadaceae</taxon>
        <taxon>Paraglaciecola</taxon>
    </lineage>
</organism>
<dbReference type="PANTHER" id="PTHR37526">
    <property type="entry name" value="PROTEIN TUSB"/>
    <property type="match status" value="1"/>
</dbReference>
<sequence length="94" mass="10816">MILHKISTSPFTHLALEHCLLRLHSSDGLLLTQDAVYGLRHQSLYSKLSELRCVYVLKEDAHARGVAVENDKIQLVDYAEFVELSLEYEKVMSW</sequence>
<dbReference type="OrthoDB" id="6183100at2"/>
<evidence type="ECO:0000313" key="1">
    <source>
        <dbReference type="EMBL" id="GAC18286.1"/>
    </source>
</evidence>
<dbReference type="NCBIfam" id="TIGR03011">
    <property type="entry name" value="sulf_tusB_dsrH"/>
    <property type="match status" value="1"/>
</dbReference>
<proteinExistence type="predicted"/>
<dbReference type="RefSeq" id="WP_007617963.1">
    <property type="nucleotide sequence ID" value="NZ_BAEO01000015.1"/>
</dbReference>
<comment type="caution">
    <text evidence="1">The sequence shown here is derived from an EMBL/GenBank/DDBJ whole genome shotgun (WGS) entry which is preliminary data.</text>
</comment>
<dbReference type="EMBL" id="BAEO01000015">
    <property type="protein sequence ID" value="GAC18286.1"/>
    <property type="molecule type" value="Genomic_DNA"/>
</dbReference>
<reference evidence="1 2" key="1">
    <citation type="journal article" date="2017" name="Antonie Van Leeuwenhoek">
        <title>Rhizobium rhizosphaerae sp. nov., a novel species isolated from rice rhizosphere.</title>
        <authorList>
            <person name="Zhao J.J."/>
            <person name="Zhang J."/>
            <person name="Zhang R.J."/>
            <person name="Zhang C.W."/>
            <person name="Yin H.Q."/>
            <person name="Zhang X.X."/>
        </authorList>
    </citation>
    <scope>NUCLEOTIDE SEQUENCE [LARGE SCALE GENOMIC DNA]</scope>
    <source>
        <strain evidence="1 2">BSs20135</strain>
    </source>
</reference>
<dbReference type="eggNOG" id="COG2168">
    <property type="taxonomic scope" value="Bacteria"/>
</dbReference>
<dbReference type="STRING" id="493475.GARC_1310"/>
<dbReference type="Proteomes" id="UP000006327">
    <property type="component" value="Unassembled WGS sequence"/>
</dbReference>
<evidence type="ECO:0000313" key="2">
    <source>
        <dbReference type="Proteomes" id="UP000006327"/>
    </source>
</evidence>
<protein>
    <submittedName>
        <fullName evidence="1">tRNA 2-thiouridine synthesizing protein B</fullName>
    </submittedName>
</protein>
<keyword evidence="2" id="KW-1185">Reference proteome</keyword>
<dbReference type="GO" id="GO:1990228">
    <property type="term" value="C:sulfurtransferase complex"/>
    <property type="evidence" value="ECO:0007669"/>
    <property type="project" value="TreeGrafter"/>
</dbReference>
<dbReference type="InterPro" id="IPR027396">
    <property type="entry name" value="DsrEFH-like"/>
</dbReference>